<gene>
    <name evidence="10" type="ORF">QBL07_16305</name>
</gene>
<accession>A0AAW6R7U9</accession>
<dbReference type="PANTHER" id="PTHR36923:SF3">
    <property type="entry name" value="FERREDOXIN"/>
    <property type="match status" value="1"/>
</dbReference>
<keyword evidence="2 8" id="KW-0813">Transport</keyword>
<evidence type="ECO:0000256" key="5">
    <source>
        <dbReference type="ARBA" id="ARBA00023004"/>
    </source>
</evidence>
<dbReference type="SUPFAM" id="SSF54862">
    <property type="entry name" value="4Fe-4S ferredoxins"/>
    <property type="match status" value="1"/>
</dbReference>
<feature type="domain" description="4Fe-4S ferredoxin-type" evidence="9">
    <location>
        <begin position="1"/>
        <end position="29"/>
    </location>
</feature>
<dbReference type="Pfam" id="PF13370">
    <property type="entry name" value="Fer4_13"/>
    <property type="match status" value="1"/>
</dbReference>
<evidence type="ECO:0000256" key="4">
    <source>
        <dbReference type="ARBA" id="ARBA00022982"/>
    </source>
</evidence>
<dbReference type="RefSeq" id="WP_005196829.1">
    <property type="nucleotide sequence ID" value="NZ_CP022580.1"/>
</dbReference>
<comment type="cofactor">
    <cofactor evidence="1">
        <name>[3Fe-4S] cluster</name>
        <dbReference type="ChEBI" id="CHEBI:21137"/>
    </cofactor>
</comment>
<dbReference type="KEGG" id="gru:GCWB2_06110"/>
<reference evidence="10" key="1">
    <citation type="submission" date="2023-04" db="EMBL/GenBank/DDBJ databases">
        <title>Characterization and analysis of the complete genome of Gordonia rubripertincta 112, the degrader of aromatic and aliphatic compounds.</title>
        <authorList>
            <person name="Frantsuzova E."/>
            <person name="Bogun A."/>
            <person name="Delegan Y."/>
        </authorList>
    </citation>
    <scope>NUCLEOTIDE SEQUENCE</scope>
    <source>
        <strain evidence="10">112</strain>
    </source>
</reference>
<comment type="function">
    <text evidence="8">Ferredoxins are iron-sulfur proteins that transfer electrons in a wide variety of metabolic reactions.</text>
</comment>
<dbReference type="GO" id="GO:0051538">
    <property type="term" value="F:3 iron, 4 sulfur cluster binding"/>
    <property type="evidence" value="ECO:0007669"/>
    <property type="project" value="UniProtKB-KW"/>
</dbReference>
<organism evidence="10">
    <name type="scientific">Gordonia rubripertincta</name>
    <name type="common">Rhodococcus corallinus</name>
    <dbReference type="NCBI Taxonomy" id="36822"/>
    <lineage>
        <taxon>Bacteria</taxon>
        <taxon>Bacillati</taxon>
        <taxon>Actinomycetota</taxon>
        <taxon>Actinomycetes</taxon>
        <taxon>Mycobacteriales</taxon>
        <taxon>Gordoniaceae</taxon>
        <taxon>Gordonia</taxon>
    </lineage>
</organism>
<evidence type="ECO:0000256" key="8">
    <source>
        <dbReference type="RuleBase" id="RU368020"/>
    </source>
</evidence>
<evidence type="ECO:0000256" key="1">
    <source>
        <dbReference type="ARBA" id="ARBA00001927"/>
    </source>
</evidence>
<evidence type="ECO:0000256" key="3">
    <source>
        <dbReference type="ARBA" id="ARBA00022723"/>
    </source>
</evidence>
<keyword evidence="3 8" id="KW-0479">Metal-binding</keyword>
<keyword evidence="7" id="KW-0003">3Fe-4S</keyword>
<keyword evidence="4 8" id="KW-0249">Electron transport</keyword>
<dbReference type="Gene3D" id="3.30.70.20">
    <property type="match status" value="1"/>
</dbReference>
<evidence type="ECO:0000259" key="9">
    <source>
        <dbReference type="PROSITE" id="PS51379"/>
    </source>
</evidence>
<sequence>MRVSVDMDKCTALGNCEAMAPDFFEVGDDGELELLRSDVGADELAEVKQAIASCPTAALKLIDG</sequence>
<dbReference type="GO" id="GO:0005506">
    <property type="term" value="F:iron ion binding"/>
    <property type="evidence" value="ECO:0007669"/>
    <property type="project" value="UniProtKB-UniRule"/>
</dbReference>
<dbReference type="PRINTS" id="PR00352">
    <property type="entry name" value="3FE4SFRDOXIN"/>
</dbReference>
<dbReference type="PANTHER" id="PTHR36923">
    <property type="entry name" value="FERREDOXIN"/>
    <property type="match status" value="1"/>
</dbReference>
<dbReference type="GO" id="GO:0009055">
    <property type="term" value="F:electron transfer activity"/>
    <property type="evidence" value="ECO:0007669"/>
    <property type="project" value="UniProtKB-UniRule"/>
</dbReference>
<dbReference type="AlphaFoldDB" id="A0AAW6R7U9"/>
<evidence type="ECO:0000313" key="10">
    <source>
        <dbReference type="EMBL" id="MDG6782392.1"/>
    </source>
</evidence>
<dbReference type="InterPro" id="IPR001080">
    <property type="entry name" value="3Fe4S_ferredoxin"/>
</dbReference>
<dbReference type="EMBL" id="JARUXG010000010">
    <property type="protein sequence ID" value="MDG6782392.1"/>
    <property type="molecule type" value="Genomic_DNA"/>
</dbReference>
<dbReference type="PROSITE" id="PS51379">
    <property type="entry name" value="4FE4S_FER_2"/>
    <property type="match status" value="1"/>
</dbReference>
<keyword evidence="6 8" id="KW-0411">Iron-sulfur</keyword>
<name>A0AAW6R7U9_GORRU</name>
<evidence type="ECO:0000256" key="2">
    <source>
        <dbReference type="ARBA" id="ARBA00022448"/>
    </source>
</evidence>
<evidence type="ECO:0000256" key="6">
    <source>
        <dbReference type="ARBA" id="ARBA00023014"/>
    </source>
</evidence>
<evidence type="ECO:0000256" key="7">
    <source>
        <dbReference type="ARBA" id="ARBA00023291"/>
    </source>
</evidence>
<keyword evidence="5 8" id="KW-0408">Iron</keyword>
<comment type="caution">
    <text evidence="10">The sequence shown here is derived from an EMBL/GenBank/DDBJ whole genome shotgun (WGS) entry which is preliminary data.</text>
</comment>
<proteinExistence type="predicted"/>
<protein>
    <recommendedName>
        <fullName evidence="8">Ferredoxin</fullName>
    </recommendedName>
</protein>
<dbReference type="InterPro" id="IPR051269">
    <property type="entry name" value="Fe-S_cluster_ET"/>
</dbReference>
<dbReference type="InterPro" id="IPR017896">
    <property type="entry name" value="4Fe4S_Fe-S-bd"/>
</dbReference>